<organism evidence="6 7">
    <name type="scientific">Trichophyton interdigitale (strain MR816)</name>
    <dbReference type="NCBI Taxonomy" id="1215338"/>
    <lineage>
        <taxon>Eukaryota</taxon>
        <taxon>Fungi</taxon>
        <taxon>Dikarya</taxon>
        <taxon>Ascomycota</taxon>
        <taxon>Pezizomycotina</taxon>
        <taxon>Eurotiomycetes</taxon>
        <taxon>Eurotiomycetidae</taxon>
        <taxon>Onygenales</taxon>
        <taxon>Arthrodermataceae</taxon>
        <taxon>Trichophyton</taxon>
    </lineage>
</organism>
<dbReference type="OrthoDB" id="3525185at2759"/>
<dbReference type="CDD" id="cd00067">
    <property type="entry name" value="GAL4"/>
    <property type="match status" value="1"/>
</dbReference>
<dbReference type="InterPro" id="IPR001138">
    <property type="entry name" value="Zn2Cys6_DnaBD"/>
</dbReference>
<keyword evidence="1" id="KW-0805">Transcription regulation</keyword>
<keyword evidence="2" id="KW-0238">DNA-binding</keyword>
<dbReference type="SUPFAM" id="SSF57701">
    <property type="entry name" value="Zn2/Cys6 DNA-binding domain"/>
    <property type="match status" value="1"/>
</dbReference>
<dbReference type="SMART" id="SM00066">
    <property type="entry name" value="GAL4"/>
    <property type="match status" value="1"/>
</dbReference>
<dbReference type="OMA" id="KGCVTCR"/>
<dbReference type="PROSITE" id="PS00463">
    <property type="entry name" value="ZN2_CY6_FUNGAL_1"/>
    <property type="match status" value="1"/>
</dbReference>
<dbReference type="Gene3D" id="4.10.240.10">
    <property type="entry name" value="Zn(2)-C6 fungal-type DNA-binding domain"/>
    <property type="match status" value="1"/>
</dbReference>
<evidence type="ECO:0000256" key="1">
    <source>
        <dbReference type="ARBA" id="ARBA00023015"/>
    </source>
</evidence>
<dbReference type="GO" id="GO:0008270">
    <property type="term" value="F:zinc ion binding"/>
    <property type="evidence" value="ECO:0007669"/>
    <property type="project" value="InterPro"/>
</dbReference>
<dbReference type="InterPro" id="IPR053178">
    <property type="entry name" value="Osmoadaptation_assoc"/>
</dbReference>
<keyword evidence="4" id="KW-0539">Nucleus</keyword>
<dbReference type="GO" id="GO:0003677">
    <property type="term" value="F:DNA binding"/>
    <property type="evidence" value="ECO:0007669"/>
    <property type="project" value="UniProtKB-KW"/>
</dbReference>
<dbReference type="PANTHER" id="PTHR38111">
    <property type="entry name" value="ZN(2)-C6 FUNGAL-TYPE DOMAIN-CONTAINING PROTEIN-RELATED"/>
    <property type="match status" value="1"/>
</dbReference>
<evidence type="ECO:0000313" key="6">
    <source>
        <dbReference type="EMBL" id="KDB22707.1"/>
    </source>
</evidence>
<dbReference type="Proteomes" id="UP000024533">
    <property type="component" value="Unassembled WGS sequence"/>
</dbReference>
<name>A0A059J5H9_TRIIM</name>
<protein>
    <recommendedName>
        <fullName evidence="5">Zn(2)-C6 fungal-type domain-containing protein</fullName>
    </recommendedName>
</protein>
<dbReference type="Pfam" id="PF00172">
    <property type="entry name" value="Zn_clus"/>
    <property type="match status" value="1"/>
</dbReference>
<evidence type="ECO:0000256" key="3">
    <source>
        <dbReference type="ARBA" id="ARBA00023163"/>
    </source>
</evidence>
<evidence type="ECO:0000256" key="4">
    <source>
        <dbReference type="ARBA" id="ARBA00023242"/>
    </source>
</evidence>
<sequence>MPKISAGCNTCRKRKKGCDMQRPSCGQCKKLSLQCGGYGRELKFIHTSSQPCKKSEVHAIPDKVVSCSNKLRKSSTVIGNTTGQALISHAESLSKSALVGSCPGLFLNIFLGNIGSNTENLSQSCFTGWMVTTSQSNYENPILRNALLALGLARVGKLSHDPRIVYKSQQFYSSALVQLYWRLNINSECLGDESLAGIMCLTLYEVIEGSPMRGLDWASHTDGATRLIKLQPNSSKWTDFKKKLFLGLRFFAVIRAIGSRHPVFLADPEWTCLPWLQAGNQHSHQLLQLLAAIPSILQEIDLIRDDHSSYLPVRVQEVSRKCCDLLENLSLWSISFQDGRGLLHWEMPSIISIKKGKEFTREHPLFSTYIHFLDTETAHLQMLYWTAQLLICNNLWLIYQFVSGQENRSWHKINEPIVNSLLDDSDGIPYRMPELPLPASELYVVAVNVARSLEYFLTPELMTIGVTMFAFPVTVSLGYFQYFGLPEAEWFDFVFERILNSSGIDVGGFLDAVANENSLWLVKI</sequence>
<gene>
    <name evidence="6" type="ORF">H109_05373</name>
</gene>
<proteinExistence type="predicted"/>
<dbReference type="STRING" id="1215338.A0A059J5H9"/>
<dbReference type="PROSITE" id="PS50048">
    <property type="entry name" value="ZN2_CY6_FUNGAL_2"/>
    <property type="match status" value="1"/>
</dbReference>
<dbReference type="GO" id="GO:0000981">
    <property type="term" value="F:DNA-binding transcription factor activity, RNA polymerase II-specific"/>
    <property type="evidence" value="ECO:0007669"/>
    <property type="project" value="InterPro"/>
</dbReference>
<dbReference type="EMBL" id="AOKY01000340">
    <property type="protein sequence ID" value="KDB22707.1"/>
    <property type="molecule type" value="Genomic_DNA"/>
</dbReference>
<accession>A0A059J5H9</accession>
<keyword evidence="3" id="KW-0804">Transcription</keyword>
<keyword evidence="7" id="KW-1185">Reference proteome</keyword>
<evidence type="ECO:0000313" key="7">
    <source>
        <dbReference type="Proteomes" id="UP000024533"/>
    </source>
</evidence>
<dbReference type="HOGENOM" id="CLU_021599_2_2_1"/>
<evidence type="ECO:0000256" key="2">
    <source>
        <dbReference type="ARBA" id="ARBA00023125"/>
    </source>
</evidence>
<reference evidence="6 7" key="1">
    <citation type="submission" date="2014-02" db="EMBL/GenBank/DDBJ databases">
        <title>The Genome Sequence of Trichophyton interdigitale MR816.</title>
        <authorList>
            <consortium name="The Broad Institute Genomics Platform"/>
            <person name="Cuomo C.A."/>
            <person name="White T.C."/>
            <person name="Graser Y."/>
            <person name="Martinez-Rossi N."/>
            <person name="Heitman J."/>
            <person name="Young S.K."/>
            <person name="Zeng Q."/>
            <person name="Gargeya S."/>
            <person name="Abouelleil A."/>
            <person name="Alvarado L."/>
            <person name="Chapman S.B."/>
            <person name="Gainer-Dewar J."/>
            <person name="Goldberg J."/>
            <person name="Griggs A."/>
            <person name="Gujja S."/>
            <person name="Hansen M."/>
            <person name="Howarth C."/>
            <person name="Imamovic A."/>
            <person name="Larimer J."/>
            <person name="Martinez D."/>
            <person name="Murphy C."/>
            <person name="Pearson M.D."/>
            <person name="Persinoti G."/>
            <person name="Poon T."/>
            <person name="Priest M."/>
            <person name="Roberts A.D."/>
            <person name="Saif S."/>
            <person name="Shea T.D."/>
            <person name="Sykes S.N."/>
            <person name="Wortman J."/>
            <person name="Nusbaum C."/>
            <person name="Birren B."/>
        </authorList>
    </citation>
    <scope>NUCLEOTIDE SEQUENCE [LARGE SCALE GENOMIC DNA]</scope>
    <source>
        <strain evidence="6 7">MR816</strain>
    </source>
</reference>
<dbReference type="InterPro" id="IPR036864">
    <property type="entry name" value="Zn2-C6_fun-type_DNA-bd_sf"/>
</dbReference>
<dbReference type="AlphaFoldDB" id="A0A059J5H9"/>
<feature type="domain" description="Zn(2)-C6 fungal-type" evidence="5">
    <location>
        <begin position="7"/>
        <end position="35"/>
    </location>
</feature>
<evidence type="ECO:0000259" key="5">
    <source>
        <dbReference type="PROSITE" id="PS50048"/>
    </source>
</evidence>
<comment type="caution">
    <text evidence="6">The sequence shown here is derived from an EMBL/GenBank/DDBJ whole genome shotgun (WGS) entry which is preliminary data.</text>
</comment>
<dbReference type="PANTHER" id="PTHR38111:SF11">
    <property type="entry name" value="TRANSCRIPTION FACTOR DOMAIN-CONTAINING PROTEIN-RELATED"/>
    <property type="match status" value="1"/>
</dbReference>